<dbReference type="PANTHER" id="PTHR42812">
    <property type="entry name" value="BETA-XYLOSIDASE"/>
    <property type="match status" value="1"/>
</dbReference>
<proteinExistence type="inferred from homology"/>
<dbReference type="EMBL" id="JACGWV010000001">
    <property type="protein sequence ID" value="MBA8808593.1"/>
    <property type="molecule type" value="Genomic_DNA"/>
</dbReference>
<dbReference type="InterPro" id="IPR051795">
    <property type="entry name" value="Glycosyl_Hydrlase_43"/>
</dbReference>
<evidence type="ECO:0000313" key="9">
    <source>
        <dbReference type="Proteomes" id="UP000540568"/>
    </source>
</evidence>
<evidence type="ECO:0000313" key="8">
    <source>
        <dbReference type="EMBL" id="MBA8808593.1"/>
    </source>
</evidence>
<reference evidence="8 9" key="1">
    <citation type="submission" date="2020-07" db="EMBL/GenBank/DDBJ databases">
        <title>Sequencing the genomes of 1000 actinobacteria strains.</title>
        <authorList>
            <person name="Klenk H.-P."/>
        </authorList>
    </citation>
    <scope>NUCLEOTIDE SEQUENCE [LARGE SCALE GENOMIC DNA]</scope>
    <source>
        <strain evidence="8 9">DSM 44121</strain>
    </source>
</reference>
<dbReference type="GO" id="GO:0005975">
    <property type="term" value="P:carbohydrate metabolic process"/>
    <property type="evidence" value="ECO:0007669"/>
    <property type="project" value="InterPro"/>
</dbReference>
<sequence>MATNPVYGSNFPDPAVLEVDGTYWAYATKNRVEALPVLRSADLVRWEPLGDGMPELAPWVEPGLNWAPEVAVVGERYVAYYTAHDRATDLQAVGVAVSDTPHGPFRDDAERPLLVQDTEGGSIDASPFTDADGSRWLLWKNDGNHVGVDTWIYVQRLSDDGLRLEGEPSRILKQDQEWEGALVEGPYVWPHDGRYYLFYSGNAFASDRYGVGYAVADSATGPYVKPQDGPIMVSNDVAAGPGHGMVVERDGRTWYVHHAWPPGAVGEPEPGRQMWLTELVFDPAPDGGPDVPRFLGPKTDLDLA</sequence>
<keyword evidence="3 6" id="KW-0326">Glycosidase</keyword>
<evidence type="ECO:0000256" key="2">
    <source>
        <dbReference type="ARBA" id="ARBA00022801"/>
    </source>
</evidence>
<comment type="caution">
    <text evidence="8">The sequence shown here is derived from an EMBL/GenBank/DDBJ whole genome shotgun (WGS) entry which is preliminary data.</text>
</comment>
<comment type="similarity">
    <text evidence="1 6">Belongs to the glycosyl hydrolase 43 family.</text>
</comment>
<name>A0A7W3J959_9MICO</name>
<dbReference type="InterPro" id="IPR023296">
    <property type="entry name" value="Glyco_hydro_beta-prop_sf"/>
</dbReference>
<accession>A0A7W3J959</accession>
<dbReference type="SUPFAM" id="SSF75005">
    <property type="entry name" value="Arabinanase/levansucrase/invertase"/>
    <property type="match status" value="1"/>
</dbReference>
<evidence type="ECO:0000256" key="6">
    <source>
        <dbReference type="RuleBase" id="RU361187"/>
    </source>
</evidence>
<feature type="active site" description="Proton donor" evidence="4">
    <location>
        <position position="184"/>
    </location>
</feature>
<protein>
    <submittedName>
        <fullName evidence="8">Beta-xylosidase</fullName>
    </submittedName>
</protein>
<evidence type="ECO:0000256" key="1">
    <source>
        <dbReference type="ARBA" id="ARBA00009865"/>
    </source>
</evidence>
<gene>
    <name evidence="8" type="ORF">FHX71_002535</name>
</gene>
<dbReference type="Proteomes" id="UP000540568">
    <property type="component" value="Unassembled WGS sequence"/>
</dbReference>
<feature type="site" description="Important for catalytic activity, responsible for pKa modulation of the active site Glu and correct orientation of both the proton donor and substrate" evidence="5">
    <location>
        <position position="124"/>
    </location>
</feature>
<evidence type="ECO:0000256" key="4">
    <source>
        <dbReference type="PIRSR" id="PIRSR606710-1"/>
    </source>
</evidence>
<keyword evidence="9" id="KW-1185">Reference proteome</keyword>
<dbReference type="CDD" id="cd08999">
    <property type="entry name" value="GH43_ABN-like"/>
    <property type="match status" value="1"/>
</dbReference>
<evidence type="ECO:0000256" key="5">
    <source>
        <dbReference type="PIRSR" id="PIRSR606710-2"/>
    </source>
</evidence>
<dbReference type="RefSeq" id="WP_182616713.1">
    <property type="nucleotide sequence ID" value="NZ_BAAATF010000003.1"/>
</dbReference>
<evidence type="ECO:0000256" key="3">
    <source>
        <dbReference type="ARBA" id="ARBA00023295"/>
    </source>
</evidence>
<dbReference type="GO" id="GO:0004553">
    <property type="term" value="F:hydrolase activity, hydrolyzing O-glycosyl compounds"/>
    <property type="evidence" value="ECO:0007669"/>
    <property type="project" value="InterPro"/>
</dbReference>
<organism evidence="8 9">
    <name type="scientific">Promicromonospora sukumoe</name>
    <dbReference type="NCBI Taxonomy" id="88382"/>
    <lineage>
        <taxon>Bacteria</taxon>
        <taxon>Bacillati</taxon>
        <taxon>Actinomycetota</taxon>
        <taxon>Actinomycetes</taxon>
        <taxon>Micrococcales</taxon>
        <taxon>Promicromonosporaceae</taxon>
        <taxon>Promicromonospora</taxon>
    </lineage>
</organism>
<dbReference type="AlphaFoldDB" id="A0A7W3J959"/>
<dbReference type="Pfam" id="PF04616">
    <property type="entry name" value="Glyco_hydro_43"/>
    <property type="match status" value="1"/>
</dbReference>
<dbReference type="InterPro" id="IPR006710">
    <property type="entry name" value="Glyco_hydro_43"/>
</dbReference>
<evidence type="ECO:0000256" key="7">
    <source>
        <dbReference type="SAM" id="MobiDB-lite"/>
    </source>
</evidence>
<dbReference type="PANTHER" id="PTHR42812:SF5">
    <property type="entry name" value="ENDO-ARABINASE"/>
    <property type="match status" value="1"/>
</dbReference>
<feature type="region of interest" description="Disordered" evidence="7">
    <location>
        <begin position="285"/>
        <end position="304"/>
    </location>
</feature>
<dbReference type="Gene3D" id="2.115.10.20">
    <property type="entry name" value="Glycosyl hydrolase domain, family 43"/>
    <property type="match status" value="1"/>
</dbReference>
<keyword evidence="2 6" id="KW-0378">Hydrolase</keyword>
<feature type="active site" description="Proton acceptor" evidence="4">
    <location>
        <position position="13"/>
    </location>
</feature>